<evidence type="ECO:0000259" key="2">
    <source>
        <dbReference type="Pfam" id="PF06580"/>
    </source>
</evidence>
<name>A0A3N4MH86_9BACT</name>
<feature type="transmembrane region" description="Helical" evidence="1">
    <location>
        <begin position="127"/>
        <end position="152"/>
    </location>
</feature>
<evidence type="ECO:0000256" key="1">
    <source>
        <dbReference type="SAM" id="Phobius"/>
    </source>
</evidence>
<dbReference type="Proteomes" id="UP000279089">
    <property type="component" value="Unassembled WGS sequence"/>
</dbReference>
<dbReference type="InterPro" id="IPR010559">
    <property type="entry name" value="Sig_transdc_His_kin_internal"/>
</dbReference>
<keyword evidence="4" id="KW-1185">Reference proteome</keyword>
<dbReference type="AlphaFoldDB" id="A0A3N4MH86"/>
<dbReference type="GO" id="GO:0000155">
    <property type="term" value="F:phosphorelay sensor kinase activity"/>
    <property type="evidence" value="ECO:0007669"/>
    <property type="project" value="InterPro"/>
</dbReference>
<evidence type="ECO:0000313" key="4">
    <source>
        <dbReference type="Proteomes" id="UP000279089"/>
    </source>
</evidence>
<sequence length="361" mass="40764">MKIRYRYWACQLGGWGLFTYLWNNIRAGDGFAFRTDVFGDKDFYSAFAIGVFATHLLYLYLRKQQIQRYRLGAVFMKVWAAVCLTALLIVSLMTGITILEEGGWTAFFSSLDKSMNTQDMKGLGNSFVLGMIYVALWFIWQLVVWGWVIIYFSLLQGRFRRIELENETRLKQAELDNLKTKLNPHFLFNALSSIRSLIGENPARAQQAVGELAEVLRSAMLSGQQQLIPFGKELEVVQHYLAIEKIRFEERLKVHYTTDPSIHTQTMPPMLLQTLVENAIKHGISRLAAGGEINITAAREGTMFVLRVENTGQLADTVSGTGFGIEGTVKRLALLYGDKAFFTIHNTAQHTVCATVKLPAA</sequence>
<dbReference type="GO" id="GO:0016020">
    <property type="term" value="C:membrane"/>
    <property type="evidence" value="ECO:0007669"/>
    <property type="project" value="InterPro"/>
</dbReference>
<feature type="transmembrane region" description="Helical" evidence="1">
    <location>
        <begin position="73"/>
        <end position="99"/>
    </location>
</feature>
<keyword evidence="1" id="KW-0812">Transmembrane</keyword>
<reference evidence="4" key="1">
    <citation type="submission" date="2018-11" db="EMBL/GenBank/DDBJ databases">
        <title>Chitinophaga lutea sp.nov., isolate from arsenic contaminated soil.</title>
        <authorList>
            <person name="Zong Y."/>
        </authorList>
    </citation>
    <scope>NUCLEOTIDE SEQUENCE [LARGE SCALE GENOMIC DNA]</scope>
    <source>
        <strain evidence="4">YLT18</strain>
    </source>
</reference>
<dbReference type="Pfam" id="PF06580">
    <property type="entry name" value="His_kinase"/>
    <property type="match status" value="1"/>
</dbReference>
<dbReference type="SUPFAM" id="SSF55874">
    <property type="entry name" value="ATPase domain of HSP90 chaperone/DNA topoisomerase II/histidine kinase"/>
    <property type="match status" value="1"/>
</dbReference>
<dbReference type="PANTHER" id="PTHR34220">
    <property type="entry name" value="SENSOR HISTIDINE KINASE YPDA"/>
    <property type="match status" value="1"/>
</dbReference>
<dbReference type="InterPro" id="IPR036890">
    <property type="entry name" value="HATPase_C_sf"/>
</dbReference>
<dbReference type="PANTHER" id="PTHR34220:SF7">
    <property type="entry name" value="SENSOR HISTIDINE KINASE YPDA"/>
    <property type="match status" value="1"/>
</dbReference>
<dbReference type="OrthoDB" id="9809908at2"/>
<organism evidence="3 4">
    <name type="scientific">Chitinophaga barathri</name>
    <dbReference type="NCBI Taxonomy" id="1647451"/>
    <lineage>
        <taxon>Bacteria</taxon>
        <taxon>Pseudomonadati</taxon>
        <taxon>Bacteroidota</taxon>
        <taxon>Chitinophagia</taxon>
        <taxon>Chitinophagales</taxon>
        <taxon>Chitinophagaceae</taxon>
        <taxon>Chitinophaga</taxon>
    </lineage>
</organism>
<keyword evidence="1" id="KW-1133">Transmembrane helix</keyword>
<dbReference type="EMBL" id="RMBX01000005">
    <property type="protein sequence ID" value="RPD41107.1"/>
    <property type="molecule type" value="Genomic_DNA"/>
</dbReference>
<feature type="domain" description="Signal transduction histidine kinase internal region" evidence="2">
    <location>
        <begin position="173"/>
        <end position="252"/>
    </location>
</feature>
<accession>A0A3N4MH86</accession>
<evidence type="ECO:0000313" key="3">
    <source>
        <dbReference type="EMBL" id="RPD41107.1"/>
    </source>
</evidence>
<feature type="transmembrane region" description="Helical" evidence="1">
    <location>
        <begin position="43"/>
        <end position="61"/>
    </location>
</feature>
<protein>
    <recommendedName>
        <fullName evidence="2">Signal transduction histidine kinase internal region domain-containing protein</fullName>
    </recommendedName>
</protein>
<feature type="transmembrane region" description="Helical" evidence="1">
    <location>
        <begin position="7"/>
        <end position="23"/>
    </location>
</feature>
<gene>
    <name evidence="3" type="ORF">EG028_10495</name>
</gene>
<keyword evidence="1" id="KW-0472">Membrane</keyword>
<comment type="caution">
    <text evidence="3">The sequence shown here is derived from an EMBL/GenBank/DDBJ whole genome shotgun (WGS) entry which is preliminary data.</text>
</comment>
<dbReference type="RefSeq" id="WP_120516589.1">
    <property type="nucleotide sequence ID" value="NZ_QXZY01000006.1"/>
</dbReference>
<proteinExistence type="predicted"/>
<dbReference type="InterPro" id="IPR050640">
    <property type="entry name" value="Bact_2-comp_sensor_kinase"/>
</dbReference>
<dbReference type="Gene3D" id="3.30.565.10">
    <property type="entry name" value="Histidine kinase-like ATPase, C-terminal domain"/>
    <property type="match status" value="1"/>
</dbReference>